<evidence type="ECO:0000313" key="3">
    <source>
        <dbReference type="Proteomes" id="UP001431429"/>
    </source>
</evidence>
<feature type="region of interest" description="Disordered" evidence="1">
    <location>
        <begin position="85"/>
        <end position="117"/>
    </location>
</feature>
<gene>
    <name evidence="2" type="ORF">NBG84_08105</name>
</gene>
<keyword evidence="3" id="KW-1185">Reference proteome</keyword>
<evidence type="ECO:0000256" key="1">
    <source>
        <dbReference type="SAM" id="MobiDB-lite"/>
    </source>
</evidence>
<dbReference type="Proteomes" id="UP001431429">
    <property type="component" value="Unassembled WGS sequence"/>
</dbReference>
<evidence type="ECO:0008006" key="4">
    <source>
        <dbReference type="Google" id="ProtNLM"/>
    </source>
</evidence>
<name>A0ABT0UJI9_9ACTN</name>
<comment type="caution">
    <text evidence="2">The sequence shown here is derived from an EMBL/GenBank/DDBJ whole genome shotgun (WGS) entry which is preliminary data.</text>
</comment>
<protein>
    <recommendedName>
        <fullName evidence="4">Transposase</fullName>
    </recommendedName>
</protein>
<accession>A0ABT0UJI9</accession>
<organism evidence="2 3">
    <name type="scientific">Streptomyces albipurpureus</name>
    <dbReference type="NCBI Taxonomy" id="2897419"/>
    <lineage>
        <taxon>Bacteria</taxon>
        <taxon>Bacillati</taxon>
        <taxon>Actinomycetota</taxon>
        <taxon>Actinomycetes</taxon>
        <taxon>Kitasatosporales</taxon>
        <taxon>Streptomycetaceae</taxon>
        <taxon>Streptomyces</taxon>
    </lineage>
</organism>
<proteinExistence type="predicted"/>
<reference evidence="2" key="1">
    <citation type="submission" date="2022-06" db="EMBL/GenBank/DDBJ databases">
        <title>Genome public.</title>
        <authorList>
            <person name="Sun Q."/>
        </authorList>
    </citation>
    <scope>NUCLEOTIDE SEQUENCE</scope>
    <source>
        <strain evidence="2">CWNU-1</strain>
    </source>
</reference>
<sequence>MMLLVTVVDFGTTPEGLPVRTALKSLPDLMGRKKVGPAEVDTGLPAGSWWRPVLSASHLDSGTVDSQAYAFCALEQLHRMRRREVFAENSSKRGATRVKSRALRPGCSGPDREPRGE</sequence>
<evidence type="ECO:0000313" key="2">
    <source>
        <dbReference type="EMBL" id="MCM2388265.1"/>
    </source>
</evidence>
<dbReference type="EMBL" id="JAMQAW010000007">
    <property type="protein sequence ID" value="MCM2388265.1"/>
    <property type="molecule type" value="Genomic_DNA"/>
</dbReference>